<keyword evidence="5 13" id="KW-0963">Cytoplasm</keyword>
<dbReference type="NCBIfam" id="TIGR00594">
    <property type="entry name" value="polc"/>
    <property type="match status" value="1"/>
</dbReference>
<organism evidence="15 16">
    <name type="scientific">Saccharobesus litoralis</name>
    <dbReference type="NCBI Taxonomy" id="2172099"/>
    <lineage>
        <taxon>Bacteria</taxon>
        <taxon>Pseudomonadati</taxon>
        <taxon>Pseudomonadota</taxon>
        <taxon>Gammaproteobacteria</taxon>
        <taxon>Alteromonadales</taxon>
        <taxon>Alteromonadaceae</taxon>
        <taxon>Saccharobesus</taxon>
    </lineage>
</organism>
<comment type="function">
    <text evidence="13">DNA polymerase involved in damage-induced mutagenesis and translesion synthesis (TLS). It is not the major replicative DNA polymerase.</text>
</comment>
<dbReference type="SUPFAM" id="SSF89550">
    <property type="entry name" value="PHP domain-like"/>
    <property type="match status" value="1"/>
</dbReference>
<dbReference type="PANTHER" id="PTHR32294">
    <property type="entry name" value="DNA POLYMERASE III SUBUNIT ALPHA"/>
    <property type="match status" value="1"/>
</dbReference>
<evidence type="ECO:0000256" key="13">
    <source>
        <dbReference type="HAMAP-Rule" id="MF_01902"/>
    </source>
</evidence>
<dbReference type="RefSeq" id="WP_108603085.1">
    <property type="nucleotide sequence ID" value="NZ_CP026604.1"/>
</dbReference>
<accession>A0A2S0VS43</accession>
<comment type="similarity">
    <text evidence="2 13">Belongs to the DNA polymerase type-C family. DnaE2 subfamily.</text>
</comment>
<keyword evidence="11 13" id="KW-0234">DNA repair</keyword>
<proteinExistence type="inferred from homology"/>
<evidence type="ECO:0000256" key="12">
    <source>
        <dbReference type="ARBA" id="ARBA00049244"/>
    </source>
</evidence>
<evidence type="ECO:0000256" key="7">
    <source>
        <dbReference type="ARBA" id="ARBA00022695"/>
    </source>
</evidence>
<dbReference type="GO" id="GO:0003676">
    <property type="term" value="F:nucleic acid binding"/>
    <property type="evidence" value="ECO:0007669"/>
    <property type="project" value="InterPro"/>
</dbReference>
<name>A0A2S0VS43_9ALTE</name>
<dbReference type="OrthoDB" id="9803237at2"/>
<dbReference type="InterPro" id="IPR003141">
    <property type="entry name" value="Pol/His_phosphatase_N"/>
</dbReference>
<comment type="catalytic activity">
    <reaction evidence="12 13">
        <text>DNA(n) + a 2'-deoxyribonucleoside 5'-triphosphate = DNA(n+1) + diphosphate</text>
        <dbReference type="Rhea" id="RHEA:22508"/>
        <dbReference type="Rhea" id="RHEA-COMP:17339"/>
        <dbReference type="Rhea" id="RHEA-COMP:17340"/>
        <dbReference type="ChEBI" id="CHEBI:33019"/>
        <dbReference type="ChEBI" id="CHEBI:61560"/>
        <dbReference type="ChEBI" id="CHEBI:173112"/>
        <dbReference type="EC" id="2.7.7.7"/>
    </reaction>
</comment>
<keyword evidence="7 13" id="KW-0548">Nucleotidyltransferase</keyword>
<dbReference type="HAMAP" id="MF_01902">
    <property type="entry name" value="DNApol_error_prone"/>
    <property type="match status" value="1"/>
</dbReference>
<evidence type="ECO:0000256" key="2">
    <source>
        <dbReference type="ARBA" id="ARBA00007391"/>
    </source>
</evidence>
<dbReference type="NCBIfam" id="NF004225">
    <property type="entry name" value="PRK05672.1"/>
    <property type="match status" value="1"/>
</dbReference>
<evidence type="ECO:0000313" key="15">
    <source>
        <dbReference type="EMBL" id="AWB67036.1"/>
    </source>
</evidence>
<dbReference type="GO" id="GO:0003887">
    <property type="term" value="F:DNA-directed DNA polymerase activity"/>
    <property type="evidence" value="ECO:0007669"/>
    <property type="project" value="UniProtKB-UniRule"/>
</dbReference>
<evidence type="ECO:0000313" key="16">
    <source>
        <dbReference type="Proteomes" id="UP000244441"/>
    </source>
</evidence>
<evidence type="ECO:0000256" key="8">
    <source>
        <dbReference type="ARBA" id="ARBA00022705"/>
    </source>
</evidence>
<dbReference type="GO" id="GO:0006260">
    <property type="term" value="P:DNA replication"/>
    <property type="evidence" value="ECO:0007669"/>
    <property type="project" value="UniProtKB-KW"/>
</dbReference>
<dbReference type="Gene3D" id="1.10.150.870">
    <property type="match status" value="1"/>
</dbReference>
<comment type="subcellular location">
    <subcellularLocation>
        <location evidence="1 13">Cytoplasm</location>
    </subcellularLocation>
</comment>
<evidence type="ECO:0000256" key="1">
    <source>
        <dbReference type="ARBA" id="ARBA00004496"/>
    </source>
</evidence>
<evidence type="ECO:0000256" key="3">
    <source>
        <dbReference type="ARBA" id="ARBA00012417"/>
    </source>
</evidence>
<evidence type="ECO:0000256" key="4">
    <source>
        <dbReference type="ARBA" id="ARBA00017273"/>
    </source>
</evidence>
<evidence type="ECO:0000256" key="5">
    <source>
        <dbReference type="ARBA" id="ARBA00022490"/>
    </source>
</evidence>
<gene>
    <name evidence="13" type="primary">dnaE2</name>
    <name evidence="15" type="ORF">C2869_11590</name>
</gene>
<dbReference type="EMBL" id="CP026604">
    <property type="protein sequence ID" value="AWB67036.1"/>
    <property type="molecule type" value="Genomic_DNA"/>
</dbReference>
<evidence type="ECO:0000256" key="6">
    <source>
        <dbReference type="ARBA" id="ARBA00022679"/>
    </source>
</evidence>
<dbReference type="CDD" id="cd04485">
    <property type="entry name" value="DnaE_OBF"/>
    <property type="match status" value="1"/>
</dbReference>
<dbReference type="InterPro" id="IPR023073">
    <property type="entry name" value="DnaE2"/>
</dbReference>
<evidence type="ECO:0000256" key="11">
    <source>
        <dbReference type="ARBA" id="ARBA00023204"/>
    </source>
</evidence>
<dbReference type="CDD" id="cd07434">
    <property type="entry name" value="PHP_PolIIIA_DnaE2"/>
    <property type="match status" value="1"/>
</dbReference>
<dbReference type="KEGG" id="cate:C2869_11590"/>
<dbReference type="InterPro" id="IPR011708">
    <property type="entry name" value="DNA_pol3_alpha_NTPase_dom"/>
</dbReference>
<dbReference type="EC" id="2.7.7.7" evidence="3 13"/>
<dbReference type="Proteomes" id="UP000244441">
    <property type="component" value="Chromosome"/>
</dbReference>
<dbReference type="GO" id="GO:0005737">
    <property type="term" value="C:cytoplasm"/>
    <property type="evidence" value="ECO:0007669"/>
    <property type="project" value="UniProtKB-SubCell"/>
</dbReference>
<keyword evidence="10 13" id="KW-0239">DNA-directed DNA polymerase</keyword>
<evidence type="ECO:0000259" key="14">
    <source>
        <dbReference type="SMART" id="SM00481"/>
    </source>
</evidence>
<feature type="domain" description="Polymerase/histidinol phosphatase N-terminal" evidence="14">
    <location>
        <begin position="3"/>
        <end position="72"/>
    </location>
</feature>
<evidence type="ECO:0000256" key="10">
    <source>
        <dbReference type="ARBA" id="ARBA00022932"/>
    </source>
</evidence>
<dbReference type="Gene3D" id="3.20.20.140">
    <property type="entry name" value="Metal-dependent hydrolases"/>
    <property type="match status" value="1"/>
</dbReference>
<dbReference type="InterPro" id="IPR004013">
    <property type="entry name" value="PHP_dom"/>
</dbReference>
<dbReference type="Pfam" id="PF07733">
    <property type="entry name" value="DNA_pol3_alpha"/>
    <property type="match status" value="1"/>
</dbReference>
<dbReference type="SMART" id="SM00481">
    <property type="entry name" value="POLIIIAc"/>
    <property type="match status" value="1"/>
</dbReference>
<dbReference type="InterPro" id="IPR004365">
    <property type="entry name" value="NA-bd_OB_tRNA"/>
</dbReference>
<dbReference type="Pfam" id="PF02811">
    <property type="entry name" value="PHP"/>
    <property type="match status" value="1"/>
</dbReference>
<dbReference type="InterPro" id="IPR029460">
    <property type="entry name" value="DNAPol_HHH"/>
</dbReference>
<dbReference type="Pfam" id="PF01336">
    <property type="entry name" value="tRNA_anti-codon"/>
    <property type="match status" value="1"/>
</dbReference>
<protein>
    <recommendedName>
        <fullName evidence="4 13">Error-prone DNA polymerase</fullName>
        <ecNumber evidence="3 13">2.7.7.7</ecNumber>
    </recommendedName>
</protein>
<dbReference type="InterPro" id="IPR016195">
    <property type="entry name" value="Pol/histidinol_Pase-like"/>
</dbReference>
<reference evidence="15 16" key="1">
    <citation type="submission" date="2018-01" db="EMBL/GenBank/DDBJ databases">
        <title>Genome sequence of a Cantenovulum-like bacteria.</title>
        <authorList>
            <person name="Tan W.R."/>
            <person name="Lau N.-S."/>
            <person name="Go F."/>
            <person name="Amirul A.-A.A."/>
        </authorList>
    </citation>
    <scope>NUCLEOTIDE SEQUENCE [LARGE SCALE GENOMIC DNA]</scope>
    <source>
        <strain evidence="15 16">CCB-QB4</strain>
    </source>
</reference>
<dbReference type="Pfam" id="PF14579">
    <property type="entry name" value="HHH_6"/>
    <property type="match status" value="1"/>
</dbReference>
<dbReference type="Pfam" id="PF17657">
    <property type="entry name" value="DNA_pol3_finger"/>
    <property type="match status" value="1"/>
</dbReference>
<dbReference type="InterPro" id="IPR040982">
    <property type="entry name" value="DNA_pol3_finger"/>
</dbReference>
<keyword evidence="16" id="KW-1185">Reference proteome</keyword>
<dbReference type="PANTHER" id="PTHR32294:SF4">
    <property type="entry name" value="ERROR-PRONE DNA POLYMERASE"/>
    <property type="match status" value="1"/>
</dbReference>
<keyword evidence="9 13" id="KW-0227">DNA damage</keyword>
<dbReference type="GO" id="GO:0008408">
    <property type="term" value="F:3'-5' exonuclease activity"/>
    <property type="evidence" value="ECO:0007669"/>
    <property type="project" value="InterPro"/>
</dbReference>
<dbReference type="GO" id="GO:0006281">
    <property type="term" value="P:DNA repair"/>
    <property type="evidence" value="ECO:0007669"/>
    <property type="project" value="UniProtKB-UniRule"/>
</dbReference>
<keyword evidence="8 13" id="KW-0235">DNA replication</keyword>
<keyword evidence="6 13" id="KW-0808">Transferase</keyword>
<dbReference type="AlphaFoldDB" id="A0A2S0VS43"/>
<evidence type="ECO:0000256" key="9">
    <source>
        <dbReference type="ARBA" id="ARBA00022763"/>
    </source>
</evidence>
<dbReference type="InterPro" id="IPR004805">
    <property type="entry name" value="DnaE2/DnaE/PolC"/>
</dbReference>
<sequence>MYAELVCQTNYSFLQAASHPEELVQQACFYGYSAIAITDECSVAGVVKAYAHIKQNKLPIKLIIGAKFTYQQTLNFVLLAPDRQAYAELCRTITNCRKRKSKGEYEVLEWDIRAIQKCFFLFLPSQEQKQNQEWLTWLLTVNKSIKSRLWLAIKRHLIANEHKYINQVESLAKLFELPITAAGYVLMHDQQRLPLLHILHAIQQNCTVEQLGTNTVSNAESCLRSTSKLSKLYKASWLQESINIARACSFDMSELKYEYPSELIPKNKSASEYLRQLVEQGIQFRFPHGVKPHIRAIIEKELTLIAEQGYEHFFITIYDIVQFAKSAKILYQGRGSAANSVVCYCLEITSVDPEQISVLFERFISKERAEPPDIDVDFEHQRREEVFQYIYKKYGRQHTAITSTVVTYRLKSAIREVGKALGIRESQLDFFIKHINRRHFQDSWAEQISELGLSPVSKKGAQFIALVDTIRGFPRHLSQHVGGFIISSGPLYELVPVENAAMEERTVIQWNKDDLETLELLKVDILALGMLTTIKKSFALIAQHYQRVLSIAQITAMQDDPKVYQMIQQADTVGMFQIESRAQMSMLPRLKPRCYYDLVIQIAIVRPGPIQGGMVHPYLKRRDGIEKIDYPSKEVESVLDRTLGVPIFQEQVIKLAMVAAGFSGGQAEQLRRAMGKWGRDGKLLQFRDKLLNGMQERGYKLAFAEKIFDQICGFGEYGFPESHSASFAVLAYVSAWIKTYYPEVFYCALLNSQPMGFYSPSQLIQDAQRHNINISPICINHSEWDHQVEYVNGKLSLRLGMRLVKGLHQTSAKIIASQRSKSGYQHISELKQLGISHHELQALASANCFSSISNNRYKTRWQLMDNENELPLLQLTPNNDAYYLSPSQFDNLIEDYASIGLSLEQHPIKLLKQQNKLQKHTPANQLESLRHKSLVTVIGVVTGRQSPGTAAGVTFVTLEDDTGNINVVVWKATGKEQKKHFLTSKILMVKGILEREGKVIHVIAGKLRDYTHLLTGFNTRSRDFR</sequence>